<dbReference type="SUPFAM" id="SSF47384">
    <property type="entry name" value="Homodimeric domain of signal transducing histidine kinase"/>
    <property type="match status" value="1"/>
</dbReference>
<feature type="transmembrane region" description="Helical" evidence="8">
    <location>
        <begin position="101"/>
        <end position="121"/>
    </location>
</feature>
<keyword evidence="4" id="KW-0808">Transferase</keyword>
<dbReference type="SMART" id="SM00448">
    <property type="entry name" value="REC"/>
    <property type="match status" value="1"/>
</dbReference>
<feature type="compositionally biased region" description="Basic and acidic residues" evidence="7">
    <location>
        <begin position="716"/>
        <end position="725"/>
    </location>
</feature>
<protein>
    <recommendedName>
        <fullName evidence="2">histidine kinase</fullName>
        <ecNumber evidence="2">2.7.13.3</ecNumber>
    </recommendedName>
</protein>
<feature type="domain" description="Response regulatory" evidence="10">
    <location>
        <begin position="1140"/>
        <end position="1259"/>
    </location>
</feature>
<keyword evidence="8" id="KW-1133">Transmembrane helix</keyword>
<feature type="compositionally biased region" description="Polar residues" evidence="7">
    <location>
        <begin position="645"/>
        <end position="655"/>
    </location>
</feature>
<evidence type="ECO:0000256" key="3">
    <source>
        <dbReference type="ARBA" id="ARBA00022553"/>
    </source>
</evidence>
<feature type="compositionally biased region" description="Basic and acidic residues" evidence="7">
    <location>
        <begin position="1013"/>
        <end position="1027"/>
    </location>
</feature>
<dbReference type="PROSITE" id="PS50110">
    <property type="entry name" value="RESPONSE_REGULATORY"/>
    <property type="match status" value="1"/>
</dbReference>
<organism evidence="11 12">
    <name type="scientific">Elliptochloris bilobata</name>
    <dbReference type="NCBI Taxonomy" id="381761"/>
    <lineage>
        <taxon>Eukaryota</taxon>
        <taxon>Viridiplantae</taxon>
        <taxon>Chlorophyta</taxon>
        <taxon>core chlorophytes</taxon>
        <taxon>Trebouxiophyceae</taxon>
        <taxon>Trebouxiophyceae incertae sedis</taxon>
        <taxon>Elliptochloris clade</taxon>
        <taxon>Elliptochloris</taxon>
    </lineage>
</organism>
<evidence type="ECO:0000256" key="1">
    <source>
        <dbReference type="ARBA" id="ARBA00000085"/>
    </source>
</evidence>
<dbReference type="SMART" id="SM00387">
    <property type="entry name" value="HATPase_c"/>
    <property type="match status" value="1"/>
</dbReference>
<dbReference type="GO" id="GO:0005886">
    <property type="term" value="C:plasma membrane"/>
    <property type="evidence" value="ECO:0007669"/>
    <property type="project" value="TreeGrafter"/>
</dbReference>
<evidence type="ECO:0000313" key="12">
    <source>
        <dbReference type="Proteomes" id="UP001445335"/>
    </source>
</evidence>
<evidence type="ECO:0000256" key="6">
    <source>
        <dbReference type="PROSITE-ProRule" id="PRU00169"/>
    </source>
</evidence>
<evidence type="ECO:0000259" key="10">
    <source>
        <dbReference type="PROSITE" id="PS50110"/>
    </source>
</evidence>
<dbReference type="PROSITE" id="PS50109">
    <property type="entry name" value="HIS_KIN"/>
    <property type="match status" value="1"/>
</dbReference>
<feature type="transmembrane region" description="Helical" evidence="8">
    <location>
        <begin position="71"/>
        <end position="89"/>
    </location>
</feature>
<evidence type="ECO:0000256" key="4">
    <source>
        <dbReference type="ARBA" id="ARBA00022679"/>
    </source>
</evidence>
<evidence type="ECO:0000256" key="8">
    <source>
        <dbReference type="SAM" id="Phobius"/>
    </source>
</evidence>
<dbReference type="SUPFAM" id="SSF55874">
    <property type="entry name" value="ATPase domain of HSP90 chaperone/DNA topoisomerase II/histidine kinase"/>
    <property type="match status" value="2"/>
</dbReference>
<evidence type="ECO:0000313" key="11">
    <source>
        <dbReference type="EMBL" id="KAK9831531.1"/>
    </source>
</evidence>
<dbReference type="Gene3D" id="1.10.287.130">
    <property type="match status" value="1"/>
</dbReference>
<dbReference type="InterPro" id="IPR001789">
    <property type="entry name" value="Sig_transdc_resp-reg_receiver"/>
</dbReference>
<dbReference type="CDD" id="cd00082">
    <property type="entry name" value="HisKA"/>
    <property type="match status" value="1"/>
</dbReference>
<proteinExistence type="predicted"/>
<dbReference type="EMBL" id="JALJOU010000045">
    <property type="protein sequence ID" value="KAK9831531.1"/>
    <property type="molecule type" value="Genomic_DNA"/>
</dbReference>
<feature type="region of interest" description="Disordered" evidence="7">
    <location>
        <begin position="578"/>
        <end position="600"/>
    </location>
</feature>
<keyword evidence="5" id="KW-0418">Kinase</keyword>
<dbReference type="SMART" id="SM00388">
    <property type="entry name" value="HisKA"/>
    <property type="match status" value="1"/>
</dbReference>
<feature type="domain" description="Histidine kinase" evidence="9">
    <location>
        <begin position="307"/>
        <end position="821"/>
    </location>
</feature>
<dbReference type="Pfam" id="PF02518">
    <property type="entry name" value="HATPase_c"/>
    <property type="match status" value="1"/>
</dbReference>
<evidence type="ECO:0000259" key="9">
    <source>
        <dbReference type="PROSITE" id="PS50109"/>
    </source>
</evidence>
<dbReference type="Gene3D" id="3.30.565.10">
    <property type="entry name" value="Histidine kinase-like ATPase, C-terminal domain"/>
    <property type="match status" value="2"/>
</dbReference>
<dbReference type="Gene3D" id="3.40.50.2300">
    <property type="match status" value="1"/>
</dbReference>
<feature type="region of interest" description="Disordered" evidence="7">
    <location>
        <begin position="1105"/>
        <end position="1125"/>
    </location>
</feature>
<accession>A0AAW1RDC1</accession>
<dbReference type="Pfam" id="PF00072">
    <property type="entry name" value="Response_reg"/>
    <property type="match status" value="1"/>
</dbReference>
<dbReference type="InterPro" id="IPR004358">
    <property type="entry name" value="Sig_transdc_His_kin-like_C"/>
</dbReference>
<feature type="compositionally biased region" description="Low complexity" evidence="7">
    <location>
        <begin position="945"/>
        <end position="961"/>
    </location>
</feature>
<dbReference type="InterPro" id="IPR005467">
    <property type="entry name" value="His_kinase_dom"/>
</dbReference>
<feature type="region of interest" description="Disordered" evidence="7">
    <location>
        <begin position="1013"/>
        <end position="1048"/>
    </location>
</feature>
<feature type="region of interest" description="Disordered" evidence="7">
    <location>
        <begin position="640"/>
        <end position="736"/>
    </location>
</feature>
<comment type="catalytic activity">
    <reaction evidence="1">
        <text>ATP + protein L-histidine = ADP + protein N-phospho-L-histidine.</text>
        <dbReference type="EC" id="2.7.13.3"/>
    </reaction>
</comment>
<dbReference type="PRINTS" id="PR00344">
    <property type="entry name" value="BCTRLSENSOR"/>
</dbReference>
<evidence type="ECO:0000256" key="2">
    <source>
        <dbReference type="ARBA" id="ARBA00012438"/>
    </source>
</evidence>
<dbReference type="SUPFAM" id="SSF52172">
    <property type="entry name" value="CheY-like"/>
    <property type="match status" value="1"/>
</dbReference>
<feature type="compositionally biased region" description="Gly residues" evidence="7">
    <location>
        <begin position="1105"/>
        <end position="1114"/>
    </location>
</feature>
<dbReference type="CDD" id="cd17546">
    <property type="entry name" value="REC_hyHK_CKI1_RcsC-like"/>
    <property type="match status" value="1"/>
</dbReference>
<evidence type="ECO:0000256" key="5">
    <source>
        <dbReference type="ARBA" id="ARBA00022777"/>
    </source>
</evidence>
<evidence type="ECO:0000256" key="7">
    <source>
        <dbReference type="SAM" id="MobiDB-lite"/>
    </source>
</evidence>
<dbReference type="InterPro" id="IPR011006">
    <property type="entry name" value="CheY-like_superfamily"/>
</dbReference>
<feature type="region of interest" description="Disordered" evidence="7">
    <location>
        <begin position="452"/>
        <end position="478"/>
    </location>
</feature>
<dbReference type="PANTHER" id="PTHR43047">
    <property type="entry name" value="TWO-COMPONENT HISTIDINE PROTEIN KINASE"/>
    <property type="match status" value="1"/>
</dbReference>
<dbReference type="EC" id="2.7.13.3" evidence="2"/>
<name>A0AAW1RDC1_9CHLO</name>
<gene>
    <name evidence="11" type="ORF">WJX81_006368</name>
</gene>
<dbReference type="Proteomes" id="UP001445335">
    <property type="component" value="Unassembled WGS sequence"/>
</dbReference>
<dbReference type="InterPro" id="IPR036097">
    <property type="entry name" value="HisK_dim/P_sf"/>
</dbReference>
<comment type="caution">
    <text evidence="11">The sequence shown here is derived from an EMBL/GenBank/DDBJ whole genome shotgun (WGS) entry which is preliminary data.</text>
</comment>
<sequence length="1293" mass="134083">MPCTPGGPAAAAKEGTSAAAANAMRGPRLSMEALSFLEANERELTMHPITLTFRSSGLEAQFMAEVAKERWPVLIAIFCFDIVTYTFRLGARAILGGPGGLLAMLISLLPQLTNMVALYGAIHFINRRSRCTVRAGYQEELLLSVVIATAICTLLLSLLPERSQDYAFACFFLICTTSLLKIRWLLGTAVLTAPLVLVCAARVLRGVRMAGVNVALADVLPHDADVHLTCAWATGALMSFLADSYRRQMFANAQLARAAAEKEIEEARARTVAQRALADAQAQAAQRALTVAREKAANEAKSEFMSLMCHEVRTPLNGCLASAEMLLETPLGAEQRELAKTIRVSGSILLSTVSNFLDFFKMEAGKQLDVVRTEMDVEELVSDVHCIIEAMIGRGAPVTLLRPLLCGVPDMLLGDPDRLRGILLNLYTNAAKFTKRGAISLRVSVTGPNYRPRPHDASTFCGRPSASPTPSLEPLGRAKPHPNSTLGAHAVSVAAAAKAADAALRMRGGDVGAGPEMGSRVGSETGRQGSGAVAALLSMLGGGSLGAVRAPTSAPMQAVDPMASALYSSAGAHPRWNAGARSASNASTDPGAENADAAYGGPRFSVDSALTQASTADAPGTPDVAHSNCGRNSGSLARGGWLNMGNDSTSSNEASGSGEVCSSADADADLSGSGVDERGSGGGGGGGGGDGGGEHNGMMRALPPAADGWNSVVSRAAEEAERGDRGAAVGTGPPGKARHKQWLVFEVADTGCGVAAEGLRSLFKEYVQGTEDEMRRPRSRGGTGLGLSICSKQVAGLGGHIGAISKPGIGSTFWFTIPLLLPDPPPPCRLPELRRTASWSTRDAYTDGHVTAGQGAEGGGLRTRAATSRAHGFRRFHAGASGVPRCSSHGDMCEAARASTEGGASVKSSPPPHAHEGLDPAAHSPGQRRKSAPERPAGMPAALRGPESGPTPATAAAPGHGSNAGSGGSSNGSQRAAASAIEARALLSFNERNPLGRRSAEQVRTYSYEVREALRRSQDSERLRDSPRGIPAALGLGEESTGEERAEQAIGAQAPDLLSALPDGRSLCSTSRGGSIGSQSLGSLGAVSRGSLSGVSLGGGGWAGGSAAGGGGGARRPTSMRPSMEMRRRKLDTSMLQGRRVLLAEDNLINQTVAKKMLTSLGLQCEVAANGQEAVQRVAAGAPDGRQFDVVLMDMSMPVMGGVEATQVIRRAGMALPIVAMTANASDRDRDECLAAGMDGFLSKPVLKDRLAEAIMLVISGRARYKDERTVAIKSLAPALFIHSLASTFGEGK</sequence>
<reference evidence="11 12" key="1">
    <citation type="journal article" date="2024" name="Nat. Commun.">
        <title>Phylogenomics reveals the evolutionary origins of lichenization in chlorophyte algae.</title>
        <authorList>
            <person name="Puginier C."/>
            <person name="Libourel C."/>
            <person name="Otte J."/>
            <person name="Skaloud P."/>
            <person name="Haon M."/>
            <person name="Grisel S."/>
            <person name="Petersen M."/>
            <person name="Berrin J.G."/>
            <person name="Delaux P.M."/>
            <person name="Dal Grande F."/>
            <person name="Keller J."/>
        </authorList>
    </citation>
    <scope>NUCLEOTIDE SEQUENCE [LARGE SCALE GENOMIC DNA]</scope>
    <source>
        <strain evidence="11 12">SAG 245.80</strain>
    </source>
</reference>
<keyword evidence="8" id="KW-0812">Transmembrane</keyword>
<dbReference type="GO" id="GO:0009927">
    <property type="term" value="F:histidine phosphotransfer kinase activity"/>
    <property type="evidence" value="ECO:0007669"/>
    <property type="project" value="TreeGrafter"/>
</dbReference>
<dbReference type="InterPro" id="IPR036890">
    <property type="entry name" value="HATPase_C_sf"/>
</dbReference>
<feature type="modified residue" description="4-aspartylphosphate" evidence="6">
    <location>
        <position position="1194"/>
    </location>
</feature>
<dbReference type="InterPro" id="IPR003594">
    <property type="entry name" value="HATPase_dom"/>
</dbReference>
<feature type="compositionally biased region" description="Gly residues" evidence="7">
    <location>
        <begin position="680"/>
        <end position="695"/>
    </location>
</feature>
<feature type="compositionally biased region" description="Low complexity" evidence="7">
    <location>
        <begin position="662"/>
        <end position="674"/>
    </location>
</feature>
<keyword evidence="8" id="KW-0472">Membrane</keyword>
<dbReference type="Pfam" id="PF00512">
    <property type="entry name" value="HisKA"/>
    <property type="match status" value="1"/>
</dbReference>
<dbReference type="InterPro" id="IPR003661">
    <property type="entry name" value="HisK_dim/P_dom"/>
</dbReference>
<feature type="transmembrane region" description="Helical" evidence="8">
    <location>
        <begin position="141"/>
        <end position="159"/>
    </location>
</feature>
<dbReference type="GO" id="GO:0000155">
    <property type="term" value="F:phosphorelay sensor kinase activity"/>
    <property type="evidence" value="ECO:0007669"/>
    <property type="project" value="InterPro"/>
</dbReference>
<keyword evidence="12" id="KW-1185">Reference proteome</keyword>
<feature type="region of interest" description="Disordered" evidence="7">
    <location>
        <begin position="897"/>
        <end position="977"/>
    </location>
</feature>
<dbReference type="PANTHER" id="PTHR43047:SF71">
    <property type="entry name" value="HISTIDINE KINASE CONTAINING CHEY-HOMOLOGOUS RECEIVER DOMAIN-RELATED"/>
    <property type="match status" value="1"/>
</dbReference>
<keyword evidence="3 6" id="KW-0597">Phosphoprotein</keyword>